<feature type="transmembrane region" description="Helical" evidence="2">
    <location>
        <begin position="77"/>
        <end position="100"/>
    </location>
</feature>
<evidence type="ECO:0000256" key="1">
    <source>
        <dbReference type="SAM" id="MobiDB-lite"/>
    </source>
</evidence>
<dbReference type="AlphaFoldDB" id="A0A087CP03"/>
<dbReference type="GO" id="GO:0016301">
    <property type="term" value="F:kinase activity"/>
    <property type="evidence" value="ECO:0007669"/>
    <property type="project" value="UniProtKB-KW"/>
</dbReference>
<feature type="transmembrane region" description="Helical" evidence="2">
    <location>
        <begin position="20"/>
        <end position="41"/>
    </location>
</feature>
<evidence type="ECO:0000313" key="4">
    <source>
        <dbReference type="Proteomes" id="UP000028984"/>
    </source>
</evidence>
<feature type="transmembrane region" description="Helical" evidence="2">
    <location>
        <begin position="47"/>
        <end position="65"/>
    </location>
</feature>
<protein>
    <submittedName>
        <fullName evidence="3">Signal transduction histidine kinase-like protein</fullName>
    </submittedName>
</protein>
<keyword evidence="2" id="KW-0472">Membrane</keyword>
<keyword evidence="2" id="KW-0812">Transmembrane</keyword>
<dbReference type="EMBL" id="JGZK01000013">
    <property type="protein sequence ID" value="KFI85003.1"/>
    <property type="molecule type" value="Genomic_DNA"/>
</dbReference>
<keyword evidence="2" id="KW-1133">Transmembrane helix</keyword>
<reference evidence="3 4" key="1">
    <citation type="submission" date="2014-03" db="EMBL/GenBank/DDBJ databases">
        <title>Genomics of Bifidobacteria.</title>
        <authorList>
            <person name="Ventura M."/>
            <person name="Milani C."/>
            <person name="Lugli G.A."/>
        </authorList>
    </citation>
    <scope>NUCLEOTIDE SEQUENCE [LARGE SCALE GENOMIC DNA]</scope>
    <source>
        <strain evidence="3 4">DSM 23975</strain>
    </source>
</reference>
<dbReference type="Proteomes" id="UP000028984">
    <property type="component" value="Unassembled WGS sequence"/>
</dbReference>
<keyword evidence="3" id="KW-0418">Kinase</keyword>
<dbReference type="eggNOG" id="COG4585">
    <property type="taxonomic scope" value="Bacteria"/>
</dbReference>
<feature type="region of interest" description="Disordered" evidence="1">
    <location>
        <begin position="281"/>
        <end position="339"/>
    </location>
</feature>
<keyword evidence="4" id="KW-1185">Reference proteome</keyword>
<gene>
    <name evidence="3" type="ORF">BREU_1889</name>
</gene>
<dbReference type="STRING" id="1437610.BREU_1889"/>
<organism evidence="3 4">
    <name type="scientific">Bifidobacterium reuteri DSM 23975</name>
    <dbReference type="NCBI Taxonomy" id="1437610"/>
    <lineage>
        <taxon>Bacteria</taxon>
        <taxon>Bacillati</taxon>
        <taxon>Actinomycetota</taxon>
        <taxon>Actinomycetes</taxon>
        <taxon>Bifidobacteriales</taxon>
        <taxon>Bifidobacteriaceae</taxon>
        <taxon>Bifidobacterium</taxon>
    </lineage>
</organism>
<sequence>MIRGLWRRIAEADARVGNAWLLTATLLVALVCAVETMRSIMIDGLPAAAGAPAFLLVAATVLMSFRPVEGCLLTTMLVVVMTFGALWVPSGALLAVMLAIGIAGYVFVWFGALILAVTVMGWVIGPIGDVAASGHFGAIAQTVGTVQAGAGRQVILGVVTIDGPMPVIVLAVGCLLAGVAARWNHERGMAQAELEHRRRRERAARDIHDYVSNDLAYLILRLDKDIADDYSPSVEELQELRKVAVGALNRTHQVIDVMEGRGDPGGVIGDGGAFDGDVDDEAGDGAIATNTSGPRSRRIGVGNVTSGDRLDRGRARRNKDGVPSGVSRSVLDPSRGMSGRVEQMEQMEQTVVRRVSSIARNGDRRLAELGFDGRTIISTADVGPVTDINEIDADSGVADDYADYADYGGLLSGLLEEVYGNIAKHADPAGGYVVTVRFGSDAVHVACTDRPRVQEPEERTDIATGGTGLARYGTLLEERKGVLRITAQDAEWTLSVVVPY</sequence>
<evidence type="ECO:0000313" key="3">
    <source>
        <dbReference type="EMBL" id="KFI85003.1"/>
    </source>
</evidence>
<evidence type="ECO:0000256" key="2">
    <source>
        <dbReference type="SAM" id="Phobius"/>
    </source>
</evidence>
<keyword evidence="3" id="KW-0808">Transferase</keyword>
<feature type="transmembrane region" description="Helical" evidence="2">
    <location>
        <begin position="106"/>
        <end position="125"/>
    </location>
</feature>
<proteinExistence type="predicted"/>
<name>A0A087CP03_9BIFI</name>
<accession>A0A087CP03</accession>
<comment type="caution">
    <text evidence="3">The sequence shown here is derived from an EMBL/GenBank/DDBJ whole genome shotgun (WGS) entry which is preliminary data.</text>
</comment>
<dbReference type="RefSeq" id="WP_052382106.1">
    <property type="nucleotide sequence ID" value="NZ_JDUW01000023.1"/>
</dbReference>
<dbReference type="OrthoDB" id="3230610at2"/>